<feature type="region of interest" description="Disordered" evidence="5">
    <location>
        <begin position="967"/>
        <end position="1005"/>
    </location>
</feature>
<evidence type="ECO:0000313" key="8">
    <source>
        <dbReference type="EMBL" id="VDN97678.1"/>
    </source>
</evidence>
<feature type="transmembrane region" description="Helical" evidence="6">
    <location>
        <begin position="210"/>
        <end position="230"/>
    </location>
</feature>
<feature type="compositionally biased region" description="Polar residues" evidence="5">
    <location>
        <begin position="1191"/>
        <end position="1214"/>
    </location>
</feature>
<keyword evidence="3 6" id="KW-1133">Transmembrane helix</keyword>
<evidence type="ECO:0000313" key="9">
    <source>
        <dbReference type="Proteomes" id="UP000278807"/>
    </source>
</evidence>
<dbReference type="STRING" id="102285.A0A0R3T443"/>
<reference evidence="10" key="1">
    <citation type="submission" date="2017-02" db="UniProtKB">
        <authorList>
            <consortium name="WormBaseParasite"/>
        </authorList>
    </citation>
    <scope>IDENTIFICATION</scope>
</reference>
<dbReference type="GO" id="GO:0016020">
    <property type="term" value="C:membrane"/>
    <property type="evidence" value="ECO:0007669"/>
    <property type="project" value="UniProtKB-SubCell"/>
</dbReference>
<evidence type="ECO:0000259" key="7">
    <source>
        <dbReference type="Pfam" id="PF07782"/>
    </source>
</evidence>
<feature type="transmembrane region" description="Helical" evidence="6">
    <location>
        <begin position="250"/>
        <end position="269"/>
    </location>
</feature>
<dbReference type="InterPro" id="IPR012858">
    <property type="entry name" value="DC_STAMP-like"/>
</dbReference>
<feature type="region of interest" description="Disordered" evidence="5">
    <location>
        <begin position="1281"/>
        <end position="1305"/>
    </location>
</feature>
<feature type="compositionally biased region" description="Polar residues" evidence="5">
    <location>
        <begin position="978"/>
        <end position="993"/>
    </location>
</feature>
<protein>
    <submittedName>
        <fullName evidence="10">DC_STAMP domain-containing protein</fullName>
    </submittedName>
</protein>
<dbReference type="WBParaSite" id="HNAJ_0000182001-mRNA-1">
    <property type="protein sequence ID" value="HNAJ_0000182001-mRNA-1"/>
    <property type="gene ID" value="HNAJ_0000182001"/>
</dbReference>
<feature type="transmembrane region" description="Helical" evidence="6">
    <location>
        <begin position="488"/>
        <end position="507"/>
    </location>
</feature>
<organism evidence="10">
    <name type="scientific">Rodentolepis nana</name>
    <name type="common">Dwarf tapeworm</name>
    <name type="synonym">Hymenolepis nana</name>
    <dbReference type="NCBI Taxonomy" id="102285"/>
    <lineage>
        <taxon>Eukaryota</taxon>
        <taxon>Metazoa</taxon>
        <taxon>Spiralia</taxon>
        <taxon>Lophotrochozoa</taxon>
        <taxon>Platyhelminthes</taxon>
        <taxon>Cestoda</taxon>
        <taxon>Eucestoda</taxon>
        <taxon>Cyclophyllidea</taxon>
        <taxon>Hymenolepididae</taxon>
        <taxon>Rodentolepis</taxon>
    </lineage>
</organism>
<keyword evidence="9" id="KW-1185">Reference proteome</keyword>
<feature type="transmembrane region" description="Helical" evidence="6">
    <location>
        <begin position="577"/>
        <end position="598"/>
    </location>
</feature>
<feature type="region of interest" description="Disordered" evidence="5">
    <location>
        <begin position="1178"/>
        <end position="1214"/>
    </location>
</feature>
<feature type="domain" description="Dendritic cell-specific transmembrane protein-like" evidence="7">
    <location>
        <begin position="522"/>
        <end position="726"/>
    </location>
</feature>
<keyword evidence="2 6" id="KW-0812">Transmembrane</keyword>
<dbReference type="PANTHER" id="PTHR21041">
    <property type="entry name" value="DENDRITIC CELL-SPECIFIC TRANSMEMBRANE PROTEIN"/>
    <property type="match status" value="1"/>
</dbReference>
<evidence type="ECO:0000256" key="2">
    <source>
        <dbReference type="ARBA" id="ARBA00022692"/>
    </source>
</evidence>
<dbReference type="Proteomes" id="UP000278807">
    <property type="component" value="Unassembled WGS sequence"/>
</dbReference>
<keyword evidence="4 6" id="KW-0472">Membrane</keyword>
<dbReference type="Pfam" id="PF26039">
    <property type="entry name" value="Dcst2"/>
    <property type="match status" value="1"/>
</dbReference>
<evidence type="ECO:0000256" key="1">
    <source>
        <dbReference type="ARBA" id="ARBA00004141"/>
    </source>
</evidence>
<name>A0A0R3T443_RODNA</name>
<comment type="subcellular location">
    <subcellularLocation>
        <location evidence="1">Membrane</location>
        <topology evidence="1">Multi-pass membrane protein</topology>
    </subcellularLocation>
</comment>
<feature type="transmembrane region" description="Helical" evidence="6">
    <location>
        <begin position="183"/>
        <end position="204"/>
    </location>
</feature>
<proteinExistence type="predicted"/>
<dbReference type="OrthoDB" id="6598372at2759"/>
<feature type="transmembrane region" description="Helical" evidence="6">
    <location>
        <begin position="683"/>
        <end position="703"/>
    </location>
</feature>
<sequence length="1323" mass="150441">MEKPFWIKRFENVLEILATEDQVDDLEEPSLCQRIETAYRENFDVSRVKNQLKKKVKSSHPKDINNNTSGNVEYLHNFNVNRSDEMEKPYTVKLRKFKKKANFKGDMADNNENEDDPEKDDRIEDVLRRLEKPTLCTQIMRRIGSFCDRKCCKYTTRIYFRKPHSWYSATANLDAGTLLRENYMGIAFGIFIGFVTYLVFASAFAHAPNIATLAACYIMMFAVFGIAFSADFRCVLINTIPYIVASRTRWMLLMIATTLVTTGPAINFMHNSGNFRNAIACVLSQVNSNAELVAKITSSPLKIIRKNLGVFVEKINDRLTILRGTLKKFHVVFFTTTNLFNEKTNWVHSLVEACGDEVAMKNQCLAFFNQIYFNCEANLYALSFLCKFIRMFAAQACKAVSGLNEICKKYKDKMKSEMLAFSPVSEAELEDSEDLIKTYVGTDNITLDISDEDLDMQLASNFSAQAEVTDLIEEKMDKMMSALNNFKYIMQWLLVVWTLITVIQLILQSARYRRNWIRKPHFNNTHITSQFVAQERKAAEHGRPTALPLTFFEKFHYVSLKSCRWSRLERRNATKSLIFLILAINALILMVFADYAMYHVVMTTAPAFSYDFGDAEQEHDVSSPDGGKGAKESMAPQIDGNSSMADISRSFLQLANPLKDIAFSVDASICRPKASEPDHQTTIIILCVMAFTLISVVIEVYVLRFRHLIMAWYYPTAALRRAAWLRTYIRNRRGLFLRLIHRMRSKKKKRDGDKNHGKMGLFDWFLFSHPKLAKYIKLAGISRVFCAQCANPGNPNKTDTFQEKFTQCPRCGVFYCNLCQSDLKGICANCNVPLRVKSVDADFEVCSSDEEYNYFYNRYFNRRKHDAYKIPKCPPSIEETIWPYSTTVNPELIEKLQEVIERRKSLIEQEAMMKRGLTGKGLSASSVPYTTTTDTGTKMSTIISTVNSHVTKLKEMAQDISREIESKMQTDHKADPSSIFNSSKPSALTSSETSSDRIKFEGPSISLPSELSEGTMLESGITPFEDTGKEIQLSTPKFSSISNDISYLKPLSSVKDSNMCVNFSSIGGISSLNCSSLNAPDNFQKHMQVDREFQELYFLPRKKCDTNKSNAFTFKNSTASESTSGLSTGPSSILTLNKGTTRNRSIVERQLSPLMEEGARKFTSHRDREISGIQSKDLQVTNPNRPKFHKATNNNTNQTYLSSTNLRPRTINNSSDGNLVSTVVFFKTPTSNERSGNNDANQNTNNSNKHAETCLRLQKEDEEKEEERVSIDIRKTPSLPLLNYSGDILSKQQDTNSSPDISVSDNESTLKFRGYFKKKPSDR</sequence>
<reference evidence="8 9" key="2">
    <citation type="submission" date="2018-11" db="EMBL/GenBank/DDBJ databases">
        <authorList>
            <consortium name="Pathogen Informatics"/>
        </authorList>
    </citation>
    <scope>NUCLEOTIDE SEQUENCE [LARGE SCALE GENOMIC DNA]</scope>
</reference>
<feature type="compositionally biased region" description="Low complexity" evidence="5">
    <location>
        <begin position="1237"/>
        <end position="1248"/>
    </location>
</feature>
<evidence type="ECO:0000256" key="5">
    <source>
        <dbReference type="SAM" id="MobiDB-lite"/>
    </source>
</evidence>
<gene>
    <name evidence="8" type="ORF">HNAJ_LOCUS1819</name>
</gene>
<evidence type="ECO:0000256" key="4">
    <source>
        <dbReference type="ARBA" id="ARBA00023136"/>
    </source>
</evidence>
<evidence type="ECO:0000256" key="6">
    <source>
        <dbReference type="SAM" id="Phobius"/>
    </source>
</evidence>
<dbReference type="InterPro" id="IPR051856">
    <property type="entry name" value="CSR-E3_Ligase_Protein"/>
</dbReference>
<accession>A0A0R3T443</accession>
<evidence type="ECO:0000256" key="3">
    <source>
        <dbReference type="ARBA" id="ARBA00022989"/>
    </source>
</evidence>
<feature type="compositionally biased region" description="Polar residues" evidence="5">
    <location>
        <begin position="1290"/>
        <end position="1305"/>
    </location>
</feature>
<dbReference type="Pfam" id="PF07782">
    <property type="entry name" value="DC_STAMP"/>
    <property type="match status" value="1"/>
</dbReference>
<feature type="region of interest" description="Disordered" evidence="5">
    <location>
        <begin position="1229"/>
        <end position="1250"/>
    </location>
</feature>
<dbReference type="PANTHER" id="PTHR21041:SF9">
    <property type="entry name" value="DENDRITIC CELL-SPECIFIC TRANSMEMBRANE PROTEIN-LIKE DOMAIN-CONTAINING PROTEIN"/>
    <property type="match status" value="1"/>
</dbReference>
<dbReference type="EMBL" id="UZAE01000773">
    <property type="protein sequence ID" value="VDN97678.1"/>
    <property type="molecule type" value="Genomic_DNA"/>
</dbReference>
<evidence type="ECO:0000313" key="10">
    <source>
        <dbReference type="WBParaSite" id="HNAJ_0000182001-mRNA-1"/>
    </source>
</evidence>